<evidence type="ECO:0000313" key="5">
    <source>
        <dbReference type="EMBL" id="MFC7199027.1"/>
    </source>
</evidence>
<keyword evidence="2" id="KW-0804">Transcription</keyword>
<dbReference type="AlphaFoldDB" id="A0ABD5Z1G9"/>
<evidence type="ECO:0000259" key="4">
    <source>
        <dbReference type="Pfam" id="PF15915"/>
    </source>
</evidence>
<protein>
    <submittedName>
        <fullName evidence="5">Helix-turn-helix domain-containing protein</fullName>
    </submittedName>
</protein>
<dbReference type="InterPro" id="IPR013324">
    <property type="entry name" value="RNA_pol_sigma_r3/r4-like"/>
</dbReference>
<proteinExistence type="predicted"/>
<reference evidence="5 6" key="1">
    <citation type="journal article" date="2019" name="Int. J. Syst. Evol. Microbiol.">
        <title>The Global Catalogue of Microorganisms (GCM) 10K type strain sequencing project: providing services to taxonomists for standard genome sequencing and annotation.</title>
        <authorList>
            <consortium name="The Broad Institute Genomics Platform"/>
            <consortium name="The Broad Institute Genome Sequencing Center for Infectious Disease"/>
            <person name="Wu L."/>
            <person name="Ma J."/>
        </authorList>
    </citation>
    <scope>NUCLEOTIDE SEQUENCE [LARGE SCALE GENOMIC DNA]</scope>
    <source>
        <strain evidence="5 6">XZGYJ-43</strain>
    </source>
</reference>
<accession>A0ABD5Z1G9</accession>
<feature type="domain" description="Bacterioopsin transcriptional activator GAF and HTH associated" evidence="4">
    <location>
        <begin position="18"/>
        <end position="120"/>
    </location>
</feature>
<dbReference type="Proteomes" id="UP001596447">
    <property type="component" value="Unassembled WGS sequence"/>
</dbReference>
<organism evidence="5 6">
    <name type="scientific">Halospeciosus flavus</name>
    <dbReference type="NCBI Taxonomy" id="3032283"/>
    <lineage>
        <taxon>Archaea</taxon>
        <taxon>Methanobacteriati</taxon>
        <taxon>Methanobacteriota</taxon>
        <taxon>Stenosarchaea group</taxon>
        <taxon>Halobacteria</taxon>
        <taxon>Halobacteriales</taxon>
        <taxon>Halobacteriaceae</taxon>
        <taxon>Halospeciosus</taxon>
    </lineage>
</organism>
<keyword evidence="6" id="KW-1185">Reference proteome</keyword>
<dbReference type="EMBL" id="JBHTAR010000011">
    <property type="protein sequence ID" value="MFC7199027.1"/>
    <property type="molecule type" value="Genomic_DNA"/>
</dbReference>
<name>A0ABD5Z1G9_9EURY</name>
<feature type="domain" description="HTH bat-type" evidence="3">
    <location>
        <begin position="151"/>
        <end position="202"/>
    </location>
</feature>
<dbReference type="Pfam" id="PF15915">
    <property type="entry name" value="BAT"/>
    <property type="match status" value="1"/>
</dbReference>
<evidence type="ECO:0000256" key="2">
    <source>
        <dbReference type="ARBA" id="ARBA00023163"/>
    </source>
</evidence>
<gene>
    <name evidence="5" type="ORF">ACFQJ9_06295</name>
</gene>
<dbReference type="PANTHER" id="PTHR34236:SF1">
    <property type="entry name" value="DIMETHYL SULFOXIDE REDUCTASE TRANSCRIPTIONAL ACTIVATOR"/>
    <property type="match status" value="1"/>
</dbReference>
<dbReference type="Pfam" id="PF04967">
    <property type="entry name" value="HTH_10"/>
    <property type="match status" value="1"/>
</dbReference>
<comment type="caution">
    <text evidence="5">The sequence shown here is derived from an EMBL/GenBank/DDBJ whole genome shotgun (WGS) entry which is preliminary data.</text>
</comment>
<evidence type="ECO:0000256" key="1">
    <source>
        <dbReference type="ARBA" id="ARBA00023015"/>
    </source>
</evidence>
<dbReference type="PANTHER" id="PTHR34236">
    <property type="entry name" value="DIMETHYL SULFOXIDE REDUCTASE TRANSCRIPTIONAL ACTIVATOR"/>
    <property type="match status" value="1"/>
</dbReference>
<dbReference type="InterPro" id="IPR007050">
    <property type="entry name" value="HTH_bacterioopsin"/>
</dbReference>
<evidence type="ECO:0000313" key="6">
    <source>
        <dbReference type="Proteomes" id="UP001596447"/>
    </source>
</evidence>
<evidence type="ECO:0000259" key="3">
    <source>
        <dbReference type="Pfam" id="PF04967"/>
    </source>
</evidence>
<dbReference type="SUPFAM" id="SSF88659">
    <property type="entry name" value="Sigma3 and sigma4 domains of RNA polymerase sigma factors"/>
    <property type="match status" value="1"/>
</dbReference>
<sequence length="214" mass="23615">MPRAELTVSVPSGVWIGDLSRRFPATTFRVVTAFTGDETGVGLVEIETDEAETVLDAMEAHDTIVALDVLYADDEEVLVQFETGDPILLLPLRESGVPLEFPFEIRDGAATWSLRAPSERLGELRDQFSAFGISFTLERMREERPETESLLTERQREVVATAVAEGFYATPRECTLTELAETLGIAKSTCSETLHRAEATIVSEFAERTSLLAD</sequence>
<dbReference type="InterPro" id="IPR031803">
    <property type="entry name" value="BAT_GAF/HTH-assoc"/>
</dbReference>
<keyword evidence="1" id="KW-0805">Transcription regulation</keyword>
<dbReference type="RefSeq" id="WP_279528977.1">
    <property type="nucleotide sequence ID" value="NZ_CP122312.1"/>
</dbReference>